<sequence>MIDSLSPIVMGNADVSSGYMSEGGITVYARKMQARFKEGLEAVRDSMRHRHHDFNDRSVSFYRIFNSLWRTDVMYTTVARCEFGNIADIATLFSFENMLGFLFTSSPGISRVLSRGSCSKIS</sequence>
<keyword evidence="2" id="KW-1185">Reference proteome</keyword>
<reference evidence="3" key="1">
    <citation type="submission" date="2016-06" db="UniProtKB">
        <authorList>
            <consortium name="WormBaseParasite"/>
        </authorList>
    </citation>
    <scope>IDENTIFICATION</scope>
</reference>
<gene>
    <name evidence="1" type="ORF">GPUH_LOCUS25022</name>
</gene>
<protein>
    <submittedName>
        <fullName evidence="3">ABC transmembrane type-1 domain-containing protein</fullName>
    </submittedName>
</protein>
<reference evidence="1 2" key="2">
    <citation type="submission" date="2018-11" db="EMBL/GenBank/DDBJ databases">
        <authorList>
            <consortium name="Pathogen Informatics"/>
        </authorList>
    </citation>
    <scope>NUCLEOTIDE SEQUENCE [LARGE SCALE GENOMIC DNA]</scope>
</reference>
<proteinExistence type="predicted"/>
<name>A0A183EVN1_9BILA</name>
<dbReference type="OrthoDB" id="2161974at2759"/>
<dbReference type="WBParaSite" id="GPUH_0002505201-mRNA-1">
    <property type="protein sequence ID" value="GPUH_0002505201-mRNA-1"/>
    <property type="gene ID" value="GPUH_0002505201"/>
</dbReference>
<organism evidence="3">
    <name type="scientific">Gongylonema pulchrum</name>
    <dbReference type="NCBI Taxonomy" id="637853"/>
    <lineage>
        <taxon>Eukaryota</taxon>
        <taxon>Metazoa</taxon>
        <taxon>Ecdysozoa</taxon>
        <taxon>Nematoda</taxon>
        <taxon>Chromadorea</taxon>
        <taxon>Rhabditida</taxon>
        <taxon>Spirurina</taxon>
        <taxon>Spiruromorpha</taxon>
        <taxon>Spiruroidea</taxon>
        <taxon>Gongylonematidae</taxon>
        <taxon>Gongylonema</taxon>
    </lineage>
</organism>
<dbReference type="Proteomes" id="UP000271098">
    <property type="component" value="Unassembled WGS sequence"/>
</dbReference>
<dbReference type="EMBL" id="UYRT01103438">
    <property type="protein sequence ID" value="VDN43645.1"/>
    <property type="molecule type" value="Genomic_DNA"/>
</dbReference>
<accession>A0A183EVN1</accession>
<evidence type="ECO:0000313" key="3">
    <source>
        <dbReference type="WBParaSite" id="GPUH_0002505201-mRNA-1"/>
    </source>
</evidence>
<evidence type="ECO:0000313" key="2">
    <source>
        <dbReference type="Proteomes" id="UP000271098"/>
    </source>
</evidence>
<evidence type="ECO:0000313" key="1">
    <source>
        <dbReference type="EMBL" id="VDN43645.1"/>
    </source>
</evidence>
<dbReference type="AlphaFoldDB" id="A0A183EVN1"/>